<gene>
    <name evidence="2" type="ORF">BT62DRAFT_922808</name>
</gene>
<feature type="signal peptide" evidence="1">
    <location>
        <begin position="1"/>
        <end position="18"/>
    </location>
</feature>
<evidence type="ECO:0000256" key="1">
    <source>
        <dbReference type="SAM" id="SignalP"/>
    </source>
</evidence>
<evidence type="ECO:0000313" key="3">
    <source>
        <dbReference type="Proteomes" id="UP000812287"/>
    </source>
</evidence>
<evidence type="ECO:0000313" key="2">
    <source>
        <dbReference type="EMBL" id="KAG7442184.1"/>
    </source>
</evidence>
<dbReference type="RefSeq" id="XP_043035684.1">
    <property type="nucleotide sequence ID" value="XM_043184435.1"/>
</dbReference>
<accession>A0A9P7VLN0</accession>
<name>A0A9P7VLN0_9AGAR</name>
<organism evidence="2 3">
    <name type="scientific">Guyanagaster necrorhizus</name>
    <dbReference type="NCBI Taxonomy" id="856835"/>
    <lineage>
        <taxon>Eukaryota</taxon>
        <taxon>Fungi</taxon>
        <taxon>Dikarya</taxon>
        <taxon>Basidiomycota</taxon>
        <taxon>Agaricomycotina</taxon>
        <taxon>Agaricomycetes</taxon>
        <taxon>Agaricomycetidae</taxon>
        <taxon>Agaricales</taxon>
        <taxon>Marasmiineae</taxon>
        <taxon>Physalacriaceae</taxon>
        <taxon>Guyanagaster</taxon>
    </lineage>
</organism>
<feature type="chain" id="PRO_5040161703" evidence="1">
    <location>
        <begin position="19"/>
        <end position="258"/>
    </location>
</feature>
<dbReference type="GeneID" id="66106732"/>
<dbReference type="OrthoDB" id="3056117at2759"/>
<keyword evidence="3" id="KW-1185">Reference proteome</keyword>
<sequence>MNAKVLSIHLVDLLFTSGFDCIQLEIPVDAKWLLTNRGMLSHEECLDHSLHHPELFDKLALDWDKPLSFAILTQQFSLIISAHGMNDAYKKLRVIIKELSQRMLSEKDLMTLKGITDNHAWIPINSHYITTTSHAVFFLLLPLAGFHKVSLALADHPEIHEFLLKMRYTERSSIDILVSKLNNLHKYLASPDKTQMTLLILKALPLSLTKEECSKILIPDMFGQLYPASEMYFNNIDSKAPPYKQTEFQIPSLEETGY</sequence>
<dbReference type="Proteomes" id="UP000812287">
    <property type="component" value="Unassembled WGS sequence"/>
</dbReference>
<proteinExistence type="predicted"/>
<dbReference type="AlphaFoldDB" id="A0A9P7VLN0"/>
<comment type="caution">
    <text evidence="2">The sequence shown here is derived from an EMBL/GenBank/DDBJ whole genome shotgun (WGS) entry which is preliminary data.</text>
</comment>
<dbReference type="EMBL" id="MU250553">
    <property type="protein sequence ID" value="KAG7442184.1"/>
    <property type="molecule type" value="Genomic_DNA"/>
</dbReference>
<reference evidence="2" key="1">
    <citation type="submission" date="2020-11" db="EMBL/GenBank/DDBJ databases">
        <title>Adaptations for nitrogen fixation in a non-lichenized fungal sporocarp promotes dispersal by wood-feeding termites.</title>
        <authorList>
            <consortium name="DOE Joint Genome Institute"/>
            <person name="Koch R.A."/>
            <person name="Yoon G."/>
            <person name="Arayal U."/>
            <person name="Lail K."/>
            <person name="Amirebrahimi M."/>
            <person name="Labutti K."/>
            <person name="Lipzen A."/>
            <person name="Riley R."/>
            <person name="Barry K."/>
            <person name="Henrissat B."/>
            <person name="Grigoriev I.V."/>
            <person name="Herr J.R."/>
            <person name="Aime M.C."/>
        </authorList>
    </citation>
    <scope>NUCLEOTIDE SEQUENCE</scope>
    <source>
        <strain evidence="2">MCA 3950</strain>
    </source>
</reference>
<keyword evidence="1" id="KW-0732">Signal</keyword>
<protein>
    <submittedName>
        <fullName evidence="2">Uncharacterized protein</fullName>
    </submittedName>
</protein>